<gene>
    <name evidence="2" type="ORF">BN874_70001</name>
</gene>
<dbReference type="Proteomes" id="UP000019184">
    <property type="component" value="Unassembled WGS sequence"/>
</dbReference>
<keyword evidence="1" id="KW-0812">Transmembrane</keyword>
<accession>A0A7U7J5N6</accession>
<name>A0A7U7J5N6_9GAMM</name>
<evidence type="ECO:0000256" key="1">
    <source>
        <dbReference type="SAM" id="Phobius"/>
    </source>
</evidence>
<comment type="caution">
    <text evidence="2">The sequence shown here is derived from an EMBL/GenBank/DDBJ whole genome shotgun (WGS) entry which is preliminary data.</text>
</comment>
<sequence length="125" mass="14504">MLSQVPSWALWIPFLSAIFGGVVTGAVTFFINKTNKESEEKKHRKELAVKLAIEDYKQTWEFIIKKDQSASIPPLDLFVLHHIMMSEAILSDKEITEEKYLDLIKKYKSLEKAHKQFIHLDNDKA</sequence>
<feature type="transmembrane region" description="Helical" evidence="1">
    <location>
        <begin position="12"/>
        <end position="32"/>
    </location>
</feature>
<protein>
    <submittedName>
        <fullName evidence="2">Uncharacterized protein</fullName>
    </submittedName>
</protein>
<dbReference type="RefSeq" id="WP_034435771.1">
    <property type="nucleotide sequence ID" value="NZ_CBTK010000287.1"/>
</dbReference>
<keyword evidence="3" id="KW-1185">Reference proteome</keyword>
<organism evidence="2 3">
    <name type="scientific">Candidatus Contendobacter odensis Run_B_J11</name>
    <dbReference type="NCBI Taxonomy" id="1400861"/>
    <lineage>
        <taxon>Bacteria</taxon>
        <taxon>Pseudomonadati</taxon>
        <taxon>Pseudomonadota</taxon>
        <taxon>Gammaproteobacteria</taxon>
        <taxon>Candidatus Competibacteraceae</taxon>
        <taxon>Candidatus Contendibacter</taxon>
    </lineage>
</organism>
<evidence type="ECO:0000313" key="2">
    <source>
        <dbReference type="EMBL" id="CDH47017.1"/>
    </source>
</evidence>
<proteinExistence type="predicted"/>
<evidence type="ECO:0000313" key="3">
    <source>
        <dbReference type="Proteomes" id="UP000019184"/>
    </source>
</evidence>
<dbReference type="AlphaFoldDB" id="A0A7U7J5N6"/>
<keyword evidence="1" id="KW-1133">Transmembrane helix</keyword>
<reference evidence="2 3" key="1">
    <citation type="journal article" date="2014" name="ISME J.">
        <title>Candidatus Competibacter-lineage genomes retrieved from metagenomes reveal functional metabolic diversity.</title>
        <authorList>
            <person name="McIlroy S.J."/>
            <person name="Albertsen M."/>
            <person name="Andresen E.K."/>
            <person name="Saunders A.M."/>
            <person name="Kristiansen R."/>
            <person name="Stokholm-Bjerregaard M."/>
            <person name="Nielsen K.L."/>
            <person name="Nielsen P.H."/>
        </authorList>
    </citation>
    <scope>NUCLEOTIDE SEQUENCE [LARGE SCALE GENOMIC DNA]</scope>
    <source>
        <strain evidence="2 3">Run_B_J11</strain>
    </source>
</reference>
<dbReference type="EMBL" id="CBTK010000287">
    <property type="protein sequence ID" value="CDH47017.1"/>
    <property type="molecule type" value="Genomic_DNA"/>
</dbReference>
<keyword evidence="1" id="KW-0472">Membrane</keyword>